<reference evidence="1 2" key="1">
    <citation type="journal article" date="2019" name="Sci. Rep.">
        <title>Extended insight into the Mycobacterium chelonae-abscessus complex through whole genome sequencing of Mycobacterium salmoniphilum outbreak and Mycobacterium salmoniphilum-like strains.</title>
        <authorList>
            <person name="Behra P.R.K."/>
            <person name="Das S."/>
            <person name="Pettersson B.M.F."/>
            <person name="Shirreff L."/>
            <person name="DuCote T."/>
            <person name="Jacobsson K.G."/>
            <person name="Ennis D.G."/>
            <person name="Kirsebom L.A."/>
        </authorList>
    </citation>
    <scope>NUCLEOTIDE SEQUENCE [LARGE SCALE GENOMIC DNA]</scope>
    <source>
        <strain evidence="1 2">CCUG 63697</strain>
    </source>
</reference>
<comment type="caution">
    <text evidence="1">The sequence shown here is derived from an EMBL/GenBank/DDBJ whole genome shotgun (WGS) entry which is preliminary data.</text>
</comment>
<keyword evidence="2" id="KW-1185">Reference proteome</keyword>
<dbReference type="NCBIfam" id="TIGR04498">
    <property type="entry name" value="AbiV_defense"/>
    <property type="match status" value="1"/>
</dbReference>
<evidence type="ECO:0000313" key="2">
    <source>
        <dbReference type="Proteomes" id="UP000295165"/>
    </source>
</evidence>
<accession>A0A4R8RFE1</accession>
<dbReference type="Pfam" id="PF18728">
    <property type="entry name" value="HEPN_AbiV"/>
    <property type="match status" value="1"/>
</dbReference>
<evidence type="ECO:0000313" key="1">
    <source>
        <dbReference type="EMBL" id="TDZ53568.1"/>
    </source>
</evidence>
<dbReference type="AlphaFoldDB" id="A0A4R8RFE1"/>
<evidence type="ECO:0008006" key="3">
    <source>
        <dbReference type="Google" id="ProtNLM"/>
    </source>
</evidence>
<name>A0A4R8RFE1_9MYCO</name>
<organism evidence="1 2">
    <name type="scientific">Mycobacteroides franklinii</name>
    <dbReference type="NCBI Taxonomy" id="948102"/>
    <lineage>
        <taxon>Bacteria</taxon>
        <taxon>Bacillati</taxon>
        <taxon>Actinomycetota</taxon>
        <taxon>Actinomycetes</taxon>
        <taxon>Mycobacteriales</taxon>
        <taxon>Mycobacteriaceae</taxon>
        <taxon>Mycobacteroides</taxon>
    </lineage>
</organism>
<dbReference type="RefSeq" id="WP_134047724.1">
    <property type="nucleotide sequence ID" value="NZ_PECE01000001.1"/>
</dbReference>
<proteinExistence type="predicted"/>
<protein>
    <recommendedName>
        <fullName evidence="3">AbiV family abortive infection protein</fullName>
    </recommendedName>
</protein>
<sequence length="288" mass="32413">MAPRNVLPPLTAEQVVELQDELLANADRLLASALAVLDLGGVGLARSLAILGMEESGKAIAIHRRRENIAHEPEGAPFVDDRLQQLWSNHQRKLKLVHDFLVREEYWFDTQPPNPEENRATLDEIEQWAHRHNLLKQRGFYVDVDAQAGVLAPDADTDAESLRRVIEHVHQIGWQLRLGEHIVAKSQRQFSEAIAPASEEEIDRLRATFAAVPGLDESRREQIIENMRQGREAQPLNNGGYRFELPGPESNPFENLGKRGYEAETRELKKLAEEIGLDGPDEGRGTAN</sequence>
<dbReference type="InterPro" id="IPR030987">
    <property type="entry name" value="AbiV"/>
</dbReference>
<dbReference type="EMBL" id="PECC01000012">
    <property type="protein sequence ID" value="TDZ53568.1"/>
    <property type="molecule type" value="Genomic_DNA"/>
</dbReference>
<gene>
    <name evidence="1" type="ORF">CCUG63697_00144</name>
</gene>
<dbReference type="Proteomes" id="UP000295165">
    <property type="component" value="Unassembled WGS sequence"/>
</dbReference>